<accession>A0A7K0C2P5</accession>
<evidence type="ECO:0000256" key="2">
    <source>
        <dbReference type="ARBA" id="ARBA00010617"/>
    </source>
</evidence>
<feature type="binding site" description="axial binding residue" evidence="3">
    <location>
        <position position="402"/>
    </location>
    <ligand>
        <name>heme</name>
        <dbReference type="ChEBI" id="CHEBI:30413"/>
    </ligand>
    <ligandPart>
        <name>Fe</name>
        <dbReference type="ChEBI" id="CHEBI:18248"/>
    </ligandPart>
</feature>
<dbReference type="EMBL" id="WEGH01000004">
    <property type="protein sequence ID" value="MQY07700.1"/>
    <property type="molecule type" value="Genomic_DNA"/>
</dbReference>
<dbReference type="Pfam" id="PF00067">
    <property type="entry name" value="p450"/>
    <property type="match status" value="1"/>
</dbReference>
<sequence length="458" mass="50154">MPVPFDRLVTVPFRRFAPRFARDPLNGIELVESASAGGDIVRLGLGPLRPYVLSRPEHIEHVMAANPGNYVREGWLWEPLSRLVGDTSGSDGLWWKKREVYQQLVNGPALRGFADDLAATVVGAVDELTDRARGGAPINASEEMPRIVYRAITKVLLGSRISIPHADRLGDALRVASRAMQPRLLAPFVPARMPWPKDREFTRALATVNGIAYPIVEQAQADADKDGSPEGTDIVSRLLRARTDDGQRFTRTDLRDGMVGLFTAGTETTGVAMAMVWAVLENNPDVAARVYDEVGRVVGAGPVTGAHLPELVYTRQVALEMLRIYPPGWMLPRMIKQDDVIGGVPVKAGGLIVLSPYLTHRLADVWPDPHRFDPDRHTPGSTVVRERHRYAYLSFGAGPHACVGRQFFLLEAVAIIAALVSRFRPRLAEPVSSKPRLGLTLGPSTPVRLILDPLPASA</sequence>
<evidence type="ECO:0000256" key="1">
    <source>
        <dbReference type="ARBA" id="ARBA00001971"/>
    </source>
</evidence>
<dbReference type="PROSITE" id="PS00086">
    <property type="entry name" value="CYTOCHROME_P450"/>
    <property type="match status" value="1"/>
</dbReference>
<proteinExistence type="inferred from homology"/>
<dbReference type="PRINTS" id="PR00463">
    <property type="entry name" value="EP450I"/>
</dbReference>
<comment type="cofactor">
    <cofactor evidence="1 3">
        <name>heme</name>
        <dbReference type="ChEBI" id="CHEBI:30413"/>
    </cofactor>
</comment>
<gene>
    <name evidence="5" type="ORF">ACRB68_58020</name>
</gene>
<dbReference type="InterPro" id="IPR002401">
    <property type="entry name" value="Cyt_P450_E_grp-I"/>
</dbReference>
<dbReference type="Proteomes" id="UP000487268">
    <property type="component" value="Unassembled WGS sequence"/>
</dbReference>
<dbReference type="InterPro" id="IPR050121">
    <property type="entry name" value="Cytochrome_P450_monoxygenase"/>
</dbReference>
<dbReference type="GO" id="GO:0005506">
    <property type="term" value="F:iron ion binding"/>
    <property type="evidence" value="ECO:0007669"/>
    <property type="project" value="InterPro"/>
</dbReference>
<reference evidence="5 6" key="1">
    <citation type="submission" date="2019-10" db="EMBL/GenBank/DDBJ databases">
        <title>Actinomadura rubteroloni sp. nov. and Actinomadura macrotermitis sp. nov., isolated from the gut of fungus growing-termite Macrotermes natalensis.</title>
        <authorList>
            <person name="Benndorf R."/>
            <person name="Martin K."/>
            <person name="Kuefner M."/>
            <person name="De Beer W."/>
            <person name="Kaster A.-K."/>
            <person name="Vollmers J."/>
            <person name="Poulsen M."/>
            <person name="Beemelmanns C."/>
        </authorList>
    </citation>
    <scope>NUCLEOTIDE SEQUENCE [LARGE SCALE GENOMIC DNA]</scope>
    <source>
        <strain evidence="5 6">RB68</strain>
    </source>
</reference>
<dbReference type="Gene3D" id="1.10.630.10">
    <property type="entry name" value="Cytochrome P450"/>
    <property type="match status" value="1"/>
</dbReference>
<evidence type="ECO:0000313" key="5">
    <source>
        <dbReference type="EMBL" id="MQY07700.1"/>
    </source>
</evidence>
<dbReference type="InterPro" id="IPR036396">
    <property type="entry name" value="Cyt_P450_sf"/>
</dbReference>
<dbReference type="PANTHER" id="PTHR24305:SF166">
    <property type="entry name" value="CYTOCHROME P450 12A4, MITOCHONDRIAL-RELATED"/>
    <property type="match status" value="1"/>
</dbReference>
<comment type="similarity">
    <text evidence="2 4">Belongs to the cytochrome P450 family.</text>
</comment>
<keyword evidence="3 4" id="KW-0408">Iron</keyword>
<evidence type="ECO:0000313" key="6">
    <source>
        <dbReference type="Proteomes" id="UP000487268"/>
    </source>
</evidence>
<dbReference type="EC" id="1.14.13.106" evidence="5"/>
<keyword evidence="3 4" id="KW-0479">Metal-binding</keyword>
<keyword evidence="3 4" id="KW-0349">Heme</keyword>
<dbReference type="InterPro" id="IPR017972">
    <property type="entry name" value="Cyt_P450_CS"/>
</dbReference>
<dbReference type="PRINTS" id="PR00385">
    <property type="entry name" value="P450"/>
</dbReference>
<dbReference type="SUPFAM" id="SSF48264">
    <property type="entry name" value="Cytochrome P450"/>
    <property type="match status" value="1"/>
</dbReference>
<dbReference type="GO" id="GO:0020037">
    <property type="term" value="F:heme binding"/>
    <property type="evidence" value="ECO:0007669"/>
    <property type="project" value="InterPro"/>
</dbReference>
<keyword evidence="4 5" id="KW-0560">Oxidoreductase</keyword>
<dbReference type="PANTHER" id="PTHR24305">
    <property type="entry name" value="CYTOCHROME P450"/>
    <property type="match status" value="1"/>
</dbReference>
<evidence type="ECO:0000256" key="3">
    <source>
        <dbReference type="PIRSR" id="PIRSR602401-1"/>
    </source>
</evidence>
<dbReference type="GO" id="GO:0004497">
    <property type="term" value="F:monooxygenase activity"/>
    <property type="evidence" value="ECO:0007669"/>
    <property type="project" value="UniProtKB-KW"/>
</dbReference>
<evidence type="ECO:0000256" key="4">
    <source>
        <dbReference type="RuleBase" id="RU000461"/>
    </source>
</evidence>
<name>A0A7K0C2P5_9ACTN</name>
<dbReference type="OrthoDB" id="3217230at2"/>
<organism evidence="5 6">
    <name type="scientific">Actinomadura macrotermitis</name>
    <dbReference type="NCBI Taxonomy" id="2585200"/>
    <lineage>
        <taxon>Bacteria</taxon>
        <taxon>Bacillati</taxon>
        <taxon>Actinomycetota</taxon>
        <taxon>Actinomycetes</taxon>
        <taxon>Streptosporangiales</taxon>
        <taxon>Thermomonosporaceae</taxon>
        <taxon>Actinomadura</taxon>
    </lineage>
</organism>
<dbReference type="AlphaFoldDB" id="A0A7K0C2P5"/>
<comment type="caution">
    <text evidence="5">The sequence shown here is derived from an EMBL/GenBank/DDBJ whole genome shotgun (WGS) entry which is preliminary data.</text>
</comment>
<dbReference type="GO" id="GO:0016705">
    <property type="term" value="F:oxidoreductase activity, acting on paired donors, with incorporation or reduction of molecular oxygen"/>
    <property type="evidence" value="ECO:0007669"/>
    <property type="project" value="InterPro"/>
</dbReference>
<keyword evidence="6" id="KW-1185">Reference proteome</keyword>
<protein>
    <submittedName>
        <fullName evidence="5">Epi-isozizaene 5-monooxygenase/(E)-beta-farnesene synthase</fullName>
        <ecNumber evidence="5">1.14.13.106</ecNumber>
    </submittedName>
</protein>
<keyword evidence="4 5" id="KW-0503">Monooxygenase</keyword>
<dbReference type="InterPro" id="IPR001128">
    <property type="entry name" value="Cyt_P450"/>
</dbReference>